<dbReference type="CDD" id="cd03196">
    <property type="entry name" value="GST_C_5"/>
    <property type="match status" value="1"/>
</dbReference>
<dbReference type="EMBL" id="CP120863">
    <property type="protein sequence ID" value="WFE88410.1"/>
    <property type="molecule type" value="Genomic_DNA"/>
</dbReference>
<dbReference type="Gene3D" id="3.40.30.10">
    <property type="entry name" value="Glutaredoxin"/>
    <property type="match status" value="1"/>
</dbReference>
<evidence type="ECO:0000259" key="1">
    <source>
        <dbReference type="PROSITE" id="PS50404"/>
    </source>
</evidence>
<dbReference type="InterPro" id="IPR004045">
    <property type="entry name" value="Glutathione_S-Trfase_N"/>
</dbReference>
<dbReference type="PANTHER" id="PTHR43968">
    <property type="match status" value="1"/>
</dbReference>
<dbReference type="InterPro" id="IPR036282">
    <property type="entry name" value="Glutathione-S-Trfase_C_sf"/>
</dbReference>
<dbReference type="InterPro" id="IPR036249">
    <property type="entry name" value="Thioredoxin-like_sf"/>
</dbReference>
<feature type="domain" description="GST N-terminal" evidence="1">
    <location>
        <begin position="3"/>
        <end position="81"/>
    </location>
</feature>
<organism evidence="3 4">
    <name type="scientific">Roseibium porphyridii</name>
    <dbReference type="NCBI Taxonomy" id="2866279"/>
    <lineage>
        <taxon>Bacteria</taxon>
        <taxon>Pseudomonadati</taxon>
        <taxon>Pseudomonadota</taxon>
        <taxon>Alphaproteobacteria</taxon>
        <taxon>Hyphomicrobiales</taxon>
        <taxon>Stappiaceae</taxon>
        <taxon>Roseibium</taxon>
    </lineage>
</organism>
<dbReference type="PROSITE" id="PS50405">
    <property type="entry name" value="GST_CTER"/>
    <property type="match status" value="1"/>
</dbReference>
<dbReference type="SUPFAM" id="SSF47616">
    <property type="entry name" value="GST C-terminal domain-like"/>
    <property type="match status" value="1"/>
</dbReference>
<dbReference type="Proteomes" id="UP001209803">
    <property type="component" value="Chromosome"/>
</dbReference>
<dbReference type="InterPro" id="IPR004046">
    <property type="entry name" value="GST_C"/>
</dbReference>
<evidence type="ECO:0000313" key="3">
    <source>
        <dbReference type="EMBL" id="WFE88410.1"/>
    </source>
</evidence>
<dbReference type="Pfam" id="PF13417">
    <property type="entry name" value="GST_N_3"/>
    <property type="match status" value="1"/>
</dbReference>
<dbReference type="PROSITE" id="PS50404">
    <property type="entry name" value="GST_NTER"/>
    <property type="match status" value="1"/>
</dbReference>
<accession>A0ABY8F3J8</accession>
<sequence length="218" mass="25314">MNTYPILYSFRRCPYAIRARLAFHASRKTVELREIVLRDKAPEFLKTSPSATVPCLKEGNTVLDESLDIMLWTLRQSDPEHWLQPEVGTLDEALELIEMCDGPFKRHLDRYKYDTRYQDADRETERGAASDILWQWEKRLSQGSWLMGKRASLADYAILPFVRQFANSDRTWFDGEAWNAIKAWLTAFEASEQFQAVMPKWSKWTAGNAPVLFPDPSS</sequence>
<reference evidence="3 4" key="1">
    <citation type="submission" date="2023-03" db="EMBL/GenBank/DDBJ databases">
        <title>Roseibium porphyridii sp. nov. and Roseibium rhodosorbium sp. nov. isolated from marine algae, Porphyridium cruentum and Rhodosorus marinus, respectively.</title>
        <authorList>
            <person name="Lee M.W."/>
            <person name="Choi B.J."/>
            <person name="Lee J.K."/>
            <person name="Choi D.G."/>
            <person name="Baek J.H."/>
            <person name="Bayburt H."/>
            <person name="Kim J.M."/>
            <person name="Han D.M."/>
            <person name="Kim K.H."/>
            <person name="Jeon C.O."/>
        </authorList>
    </citation>
    <scope>NUCLEOTIDE SEQUENCE [LARGE SCALE GENOMIC DNA]</scope>
    <source>
        <strain evidence="3 4">KMA01</strain>
    </source>
</reference>
<gene>
    <name evidence="3" type="ORF">K1718_19900</name>
</gene>
<dbReference type="SFLD" id="SFLDS00019">
    <property type="entry name" value="Glutathione_Transferase_(cytos"/>
    <property type="match status" value="1"/>
</dbReference>
<evidence type="ECO:0000313" key="4">
    <source>
        <dbReference type="Proteomes" id="UP001209803"/>
    </source>
</evidence>
<keyword evidence="4" id="KW-1185">Reference proteome</keyword>
<name>A0ABY8F3J8_9HYPH</name>
<protein>
    <submittedName>
        <fullName evidence="3">Glutathione S-transferase</fullName>
    </submittedName>
</protein>
<dbReference type="InterPro" id="IPR010987">
    <property type="entry name" value="Glutathione-S-Trfase_C-like"/>
</dbReference>
<dbReference type="SUPFAM" id="SSF52833">
    <property type="entry name" value="Thioredoxin-like"/>
    <property type="match status" value="1"/>
</dbReference>
<dbReference type="InterPro" id="IPR050983">
    <property type="entry name" value="GST_Omega/HSP26"/>
</dbReference>
<dbReference type="RefSeq" id="WP_265681094.1">
    <property type="nucleotide sequence ID" value="NZ_CP120863.1"/>
</dbReference>
<evidence type="ECO:0000259" key="2">
    <source>
        <dbReference type="PROSITE" id="PS50405"/>
    </source>
</evidence>
<dbReference type="InterPro" id="IPR040079">
    <property type="entry name" value="Glutathione_S-Trfase"/>
</dbReference>
<proteinExistence type="predicted"/>
<dbReference type="Gene3D" id="1.20.1050.10">
    <property type="match status" value="1"/>
</dbReference>
<dbReference type="Pfam" id="PF00043">
    <property type="entry name" value="GST_C"/>
    <property type="match status" value="1"/>
</dbReference>
<feature type="domain" description="GST C-terminal" evidence="2">
    <location>
        <begin position="89"/>
        <end position="218"/>
    </location>
</feature>
<dbReference type="PANTHER" id="PTHR43968:SF14">
    <property type="entry name" value="GLUTATHIONE S-TRANSFERASE"/>
    <property type="match status" value="1"/>
</dbReference>